<accession>A0ABR7XC26</accession>
<name>A0ABR7XC26_9BACT</name>
<protein>
    <submittedName>
        <fullName evidence="1">Uncharacterized protein</fullName>
    </submittedName>
</protein>
<dbReference type="Proteomes" id="UP000625551">
    <property type="component" value="Unassembled WGS sequence"/>
</dbReference>
<keyword evidence="2" id="KW-1185">Reference proteome</keyword>
<proteinExistence type="predicted"/>
<comment type="caution">
    <text evidence="1">The sequence shown here is derived from an EMBL/GenBank/DDBJ whole genome shotgun (WGS) entry which is preliminary data.</text>
</comment>
<reference evidence="1 2" key="1">
    <citation type="submission" date="2020-09" db="EMBL/GenBank/DDBJ databases">
        <title>Genome sequencing and assembly of Pontibacter sp.</title>
        <authorList>
            <person name="Chhetri G."/>
        </authorList>
    </citation>
    <scope>NUCLEOTIDE SEQUENCE [LARGE SCALE GENOMIC DNA]</scope>
    <source>
        <strain evidence="1 2">JH31</strain>
    </source>
</reference>
<gene>
    <name evidence="1" type="ORF">H9Q13_01675</name>
</gene>
<organism evidence="1 2">
    <name type="scientific">Pontibacter aquaedesilientis</name>
    <dbReference type="NCBI Taxonomy" id="2766980"/>
    <lineage>
        <taxon>Bacteria</taxon>
        <taxon>Pseudomonadati</taxon>
        <taxon>Bacteroidota</taxon>
        <taxon>Cytophagia</taxon>
        <taxon>Cytophagales</taxon>
        <taxon>Hymenobacteraceae</taxon>
        <taxon>Pontibacter</taxon>
    </lineage>
</organism>
<evidence type="ECO:0000313" key="1">
    <source>
        <dbReference type="EMBL" id="MBD1395859.1"/>
    </source>
</evidence>
<sequence length="98" mass="12074">MIYGEYSLKGERQIKMVLKADSTYQMDYLPELSQYAKGRWEYIDWDYYELKLKPEENLNQEISFRISSEKDNVVLRYYPWKKEDPKSQRELVFIKEEK</sequence>
<evidence type="ECO:0000313" key="2">
    <source>
        <dbReference type="Proteomes" id="UP000625551"/>
    </source>
</evidence>
<dbReference type="EMBL" id="JACXAJ010000001">
    <property type="protein sequence ID" value="MBD1395859.1"/>
    <property type="molecule type" value="Genomic_DNA"/>
</dbReference>